<sequence length="207" mass="21231">MDLEEDYAKAGFGGTLAFGRRPAVLVVDVALAYLEPDSPLYAGVEDAVAASATLVAAARESGVPVVFTRVEYQPGGADGGLFHRKVPALAAFEAGNPLGGFPADPAPLPGEVVVVKQYASAFFGTSLAATLTATGVDSLLICGLSTSGCVRATAVDALQHGFVPYVVEDACGDRDARPHEAALFDLRHKYGEVVPLGRALTLLSAAG</sequence>
<dbReference type="PANTHER" id="PTHR43540">
    <property type="entry name" value="PEROXYUREIDOACRYLATE/UREIDOACRYLATE AMIDOHYDROLASE-RELATED"/>
    <property type="match status" value="1"/>
</dbReference>
<dbReference type="SUPFAM" id="SSF52499">
    <property type="entry name" value="Isochorismatase-like hydrolases"/>
    <property type="match status" value="1"/>
</dbReference>
<evidence type="ECO:0000313" key="4">
    <source>
        <dbReference type="Proteomes" id="UP001501237"/>
    </source>
</evidence>
<proteinExistence type="predicted"/>
<dbReference type="RefSeq" id="WP_344824368.1">
    <property type="nucleotide sequence ID" value="NZ_BAAAUV010000004.1"/>
</dbReference>
<dbReference type="Gene3D" id="3.40.50.850">
    <property type="entry name" value="Isochorismatase-like"/>
    <property type="match status" value="1"/>
</dbReference>
<evidence type="ECO:0000259" key="2">
    <source>
        <dbReference type="Pfam" id="PF00857"/>
    </source>
</evidence>
<dbReference type="InterPro" id="IPR036380">
    <property type="entry name" value="Isochorismatase-like_sf"/>
</dbReference>
<keyword evidence="4" id="KW-1185">Reference proteome</keyword>
<name>A0ABP6Q4L8_9ACTN</name>
<feature type="domain" description="Isochorismatase-like" evidence="2">
    <location>
        <begin position="23"/>
        <end position="194"/>
    </location>
</feature>
<gene>
    <name evidence="3" type="ORF">GCM10010468_17190</name>
</gene>
<protein>
    <submittedName>
        <fullName evidence="3">N-carbamoylsarcosine amidohydrolase</fullName>
    </submittedName>
</protein>
<dbReference type="Proteomes" id="UP001501237">
    <property type="component" value="Unassembled WGS sequence"/>
</dbReference>
<dbReference type="Pfam" id="PF00857">
    <property type="entry name" value="Isochorismatase"/>
    <property type="match status" value="1"/>
</dbReference>
<dbReference type="EMBL" id="BAAAUV010000004">
    <property type="protein sequence ID" value="GAA3203211.1"/>
    <property type="molecule type" value="Genomic_DNA"/>
</dbReference>
<dbReference type="InterPro" id="IPR050272">
    <property type="entry name" value="Isochorismatase-like_hydrls"/>
</dbReference>
<dbReference type="PANTHER" id="PTHR43540:SF1">
    <property type="entry name" value="ISOCHORISMATASE HYDROLASE"/>
    <property type="match status" value="1"/>
</dbReference>
<accession>A0ABP6Q4L8</accession>
<comment type="caution">
    <text evidence="3">The sequence shown here is derived from an EMBL/GenBank/DDBJ whole genome shotgun (WGS) entry which is preliminary data.</text>
</comment>
<keyword evidence="1" id="KW-0378">Hydrolase</keyword>
<organism evidence="3 4">
    <name type="scientific">Actinocorallia longicatena</name>
    <dbReference type="NCBI Taxonomy" id="111803"/>
    <lineage>
        <taxon>Bacteria</taxon>
        <taxon>Bacillati</taxon>
        <taxon>Actinomycetota</taxon>
        <taxon>Actinomycetes</taxon>
        <taxon>Streptosporangiales</taxon>
        <taxon>Thermomonosporaceae</taxon>
        <taxon>Actinocorallia</taxon>
    </lineage>
</organism>
<dbReference type="InterPro" id="IPR000868">
    <property type="entry name" value="Isochorismatase-like_dom"/>
</dbReference>
<evidence type="ECO:0000313" key="3">
    <source>
        <dbReference type="EMBL" id="GAA3203211.1"/>
    </source>
</evidence>
<reference evidence="4" key="1">
    <citation type="journal article" date="2019" name="Int. J. Syst. Evol. Microbiol.">
        <title>The Global Catalogue of Microorganisms (GCM) 10K type strain sequencing project: providing services to taxonomists for standard genome sequencing and annotation.</title>
        <authorList>
            <consortium name="The Broad Institute Genomics Platform"/>
            <consortium name="The Broad Institute Genome Sequencing Center for Infectious Disease"/>
            <person name="Wu L."/>
            <person name="Ma J."/>
        </authorList>
    </citation>
    <scope>NUCLEOTIDE SEQUENCE [LARGE SCALE GENOMIC DNA]</scope>
    <source>
        <strain evidence="4">JCM 9377</strain>
    </source>
</reference>
<evidence type="ECO:0000256" key="1">
    <source>
        <dbReference type="ARBA" id="ARBA00022801"/>
    </source>
</evidence>